<name>A0A3N3ZTW9_9MICC</name>
<comment type="caution">
    <text evidence="1">The sequence shown here is derived from an EMBL/GenBank/DDBJ whole genome shotgun (WGS) entry which is preliminary data.</text>
</comment>
<dbReference type="AlphaFoldDB" id="A0A3N3ZTW9"/>
<accession>A0A3N3ZTW9</accession>
<evidence type="ECO:0000313" key="1">
    <source>
        <dbReference type="EMBL" id="ROZ61633.1"/>
    </source>
</evidence>
<organism evidence="1 2">
    <name type="scientific">Kocuria soli</name>
    <dbReference type="NCBI Taxonomy" id="2485125"/>
    <lineage>
        <taxon>Bacteria</taxon>
        <taxon>Bacillati</taxon>
        <taxon>Actinomycetota</taxon>
        <taxon>Actinomycetes</taxon>
        <taxon>Micrococcales</taxon>
        <taxon>Micrococcaceae</taxon>
        <taxon>Kocuria</taxon>
    </lineage>
</organism>
<keyword evidence="2" id="KW-1185">Reference proteome</keyword>
<reference evidence="1 2" key="1">
    <citation type="submission" date="2018-10" db="EMBL/GenBank/DDBJ databases">
        <title>Kocuria sp. M5W7-7, whole genome shotgun sequence.</title>
        <authorList>
            <person name="Tuo L."/>
        </authorList>
    </citation>
    <scope>NUCLEOTIDE SEQUENCE [LARGE SCALE GENOMIC DNA]</scope>
    <source>
        <strain evidence="1 2">M5W7-7</strain>
    </source>
</reference>
<dbReference type="EMBL" id="RKMF01000020">
    <property type="protein sequence ID" value="ROZ61633.1"/>
    <property type="molecule type" value="Genomic_DNA"/>
</dbReference>
<evidence type="ECO:0000313" key="2">
    <source>
        <dbReference type="Proteomes" id="UP000270616"/>
    </source>
</evidence>
<sequence length="86" mass="9346">MQILMTAAAQQHQILIILPGDPRPVAGLPDPVVVDMMQVQALLRPADQARHLLPARLDRREPRPPSIEPRPGAQIARLVALVTAAP</sequence>
<dbReference type="Proteomes" id="UP000270616">
    <property type="component" value="Unassembled WGS sequence"/>
</dbReference>
<gene>
    <name evidence="1" type="ORF">EDL96_12820</name>
</gene>
<protein>
    <submittedName>
        <fullName evidence="1">Uncharacterized protein</fullName>
    </submittedName>
</protein>
<proteinExistence type="predicted"/>